<reference evidence="1" key="2">
    <citation type="journal article" date="2015" name="Data Brief">
        <title>Shoot transcriptome of the giant reed, Arundo donax.</title>
        <authorList>
            <person name="Barrero R.A."/>
            <person name="Guerrero F.D."/>
            <person name="Moolhuijzen P."/>
            <person name="Goolsby J.A."/>
            <person name="Tidwell J."/>
            <person name="Bellgard S.E."/>
            <person name="Bellgard M.I."/>
        </authorList>
    </citation>
    <scope>NUCLEOTIDE SEQUENCE</scope>
    <source>
        <tissue evidence="1">Shoot tissue taken approximately 20 cm above the soil surface</tissue>
    </source>
</reference>
<protein>
    <submittedName>
        <fullName evidence="1">Uncharacterized protein</fullName>
    </submittedName>
</protein>
<accession>A0A0A9BD66</accession>
<reference evidence="1" key="1">
    <citation type="submission" date="2014-09" db="EMBL/GenBank/DDBJ databases">
        <authorList>
            <person name="Magalhaes I.L.F."/>
            <person name="Oliveira U."/>
            <person name="Santos F.R."/>
            <person name="Vidigal T.H.D.A."/>
            <person name="Brescovit A.D."/>
            <person name="Santos A.J."/>
        </authorList>
    </citation>
    <scope>NUCLEOTIDE SEQUENCE</scope>
    <source>
        <tissue evidence="1">Shoot tissue taken approximately 20 cm above the soil surface</tissue>
    </source>
</reference>
<evidence type="ECO:0000313" key="1">
    <source>
        <dbReference type="EMBL" id="JAD61286.1"/>
    </source>
</evidence>
<sequence length="45" mass="5438">MMQLPFLVYKSSLTAREHADFVFILKPHRSFADHLRHKYQYSSQL</sequence>
<proteinExistence type="predicted"/>
<organism evidence="1">
    <name type="scientific">Arundo donax</name>
    <name type="common">Giant reed</name>
    <name type="synonym">Donax arundinaceus</name>
    <dbReference type="NCBI Taxonomy" id="35708"/>
    <lineage>
        <taxon>Eukaryota</taxon>
        <taxon>Viridiplantae</taxon>
        <taxon>Streptophyta</taxon>
        <taxon>Embryophyta</taxon>
        <taxon>Tracheophyta</taxon>
        <taxon>Spermatophyta</taxon>
        <taxon>Magnoliopsida</taxon>
        <taxon>Liliopsida</taxon>
        <taxon>Poales</taxon>
        <taxon>Poaceae</taxon>
        <taxon>PACMAD clade</taxon>
        <taxon>Arundinoideae</taxon>
        <taxon>Arundineae</taxon>
        <taxon>Arundo</taxon>
    </lineage>
</organism>
<name>A0A0A9BD66_ARUDO</name>
<dbReference type="EMBL" id="GBRH01236609">
    <property type="protein sequence ID" value="JAD61286.1"/>
    <property type="molecule type" value="Transcribed_RNA"/>
</dbReference>
<dbReference type="AlphaFoldDB" id="A0A0A9BD66"/>